<dbReference type="AlphaFoldDB" id="A0A840IWQ2"/>
<protein>
    <recommendedName>
        <fullName evidence="1">SnoaL-like domain-containing protein</fullName>
    </recommendedName>
</protein>
<accession>A0A840IWQ2</accession>
<name>A0A840IWQ2_9PSEU</name>
<evidence type="ECO:0000313" key="3">
    <source>
        <dbReference type="Proteomes" id="UP000581769"/>
    </source>
</evidence>
<feature type="domain" description="SnoaL-like" evidence="1">
    <location>
        <begin position="13"/>
        <end position="119"/>
    </location>
</feature>
<dbReference type="SUPFAM" id="SSF54427">
    <property type="entry name" value="NTF2-like"/>
    <property type="match status" value="1"/>
</dbReference>
<dbReference type="InterPro" id="IPR032710">
    <property type="entry name" value="NTF2-like_dom_sf"/>
</dbReference>
<dbReference type="InterPro" id="IPR037401">
    <property type="entry name" value="SnoaL-like"/>
</dbReference>
<organism evidence="2 3">
    <name type="scientific">Amycolatopsis jiangsuensis</name>
    <dbReference type="NCBI Taxonomy" id="1181879"/>
    <lineage>
        <taxon>Bacteria</taxon>
        <taxon>Bacillati</taxon>
        <taxon>Actinomycetota</taxon>
        <taxon>Actinomycetes</taxon>
        <taxon>Pseudonocardiales</taxon>
        <taxon>Pseudonocardiaceae</taxon>
        <taxon>Amycolatopsis</taxon>
    </lineage>
</organism>
<proteinExistence type="predicted"/>
<dbReference type="Proteomes" id="UP000581769">
    <property type="component" value="Unassembled WGS sequence"/>
</dbReference>
<reference evidence="2 3" key="1">
    <citation type="submission" date="2020-08" db="EMBL/GenBank/DDBJ databases">
        <title>Sequencing the genomes of 1000 actinobacteria strains.</title>
        <authorList>
            <person name="Klenk H.-P."/>
        </authorList>
    </citation>
    <scope>NUCLEOTIDE SEQUENCE [LARGE SCALE GENOMIC DNA]</scope>
    <source>
        <strain evidence="2 3">DSM 45859</strain>
    </source>
</reference>
<dbReference type="EMBL" id="JACHMG010000001">
    <property type="protein sequence ID" value="MBB4685747.1"/>
    <property type="molecule type" value="Genomic_DNA"/>
</dbReference>
<evidence type="ECO:0000313" key="2">
    <source>
        <dbReference type="EMBL" id="MBB4685747.1"/>
    </source>
</evidence>
<dbReference type="Gene3D" id="3.10.450.50">
    <property type="match status" value="1"/>
</dbReference>
<gene>
    <name evidence="2" type="ORF">BJY18_003232</name>
</gene>
<sequence length="143" mass="15501">MTTVHSDLHQLARDYGKAWNAHALDDIMAMHTQDTAFRLHLLGAPQVTGHEAVRGAFAGLLTAWPDIDFATESLHYGDGFFAHRYLLTATLAAPLAFGGVTVEPTGEPVRFSGIDLITTNANLVHQKETYLDIADAMTQLGAL</sequence>
<dbReference type="RefSeq" id="WP_184780724.1">
    <property type="nucleotide sequence ID" value="NZ_JACHMG010000001.1"/>
</dbReference>
<keyword evidence="3" id="KW-1185">Reference proteome</keyword>
<dbReference type="Pfam" id="PF12680">
    <property type="entry name" value="SnoaL_2"/>
    <property type="match status" value="1"/>
</dbReference>
<comment type="caution">
    <text evidence="2">The sequence shown here is derived from an EMBL/GenBank/DDBJ whole genome shotgun (WGS) entry which is preliminary data.</text>
</comment>
<evidence type="ECO:0000259" key="1">
    <source>
        <dbReference type="Pfam" id="PF12680"/>
    </source>
</evidence>